<comment type="caution">
    <text evidence="2">The sequence shown here is derived from an EMBL/GenBank/DDBJ whole genome shotgun (WGS) entry which is preliminary data.</text>
</comment>
<evidence type="ECO:0000256" key="1">
    <source>
        <dbReference type="SAM" id="MobiDB-lite"/>
    </source>
</evidence>
<name>A0AAW2XCQ0_9LAMI</name>
<evidence type="ECO:0000313" key="2">
    <source>
        <dbReference type="EMBL" id="KAL0449936.1"/>
    </source>
</evidence>
<reference evidence="2" key="1">
    <citation type="submission" date="2020-06" db="EMBL/GenBank/DDBJ databases">
        <authorList>
            <person name="Li T."/>
            <person name="Hu X."/>
            <person name="Zhang T."/>
            <person name="Song X."/>
            <person name="Zhang H."/>
            <person name="Dai N."/>
            <person name="Sheng W."/>
            <person name="Hou X."/>
            <person name="Wei L."/>
        </authorList>
    </citation>
    <scope>NUCLEOTIDE SEQUENCE</scope>
    <source>
        <strain evidence="2">KEN1</strain>
        <tissue evidence="2">Leaf</tissue>
    </source>
</reference>
<feature type="compositionally biased region" description="Basic residues" evidence="1">
    <location>
        <begin position="46"/>
        <end position="60"/>
    </location>
</feature>
<organism evidence="2">
    <name type="scientific">Sesamum latifolium</name>
    <dbReference type="NCBI Taxonomy" id="2727402"/>
    <lineage>
        <taxon>Eukaryota</taxon>
        <taxon>Viridiplantae</taxon>
        <taxon>Streptophyta</taxon>
        <taxon>Embryophyta</taxon>
        <taxon>Tracheophyta</taxon>
        <taxon>Spermatophyta</taxon>
        <taxon>Magnoliopsida</taxon>
        <taxon>eudicotyledons</taxon>
        <taxon>Gunneridae</taxon>
        <taxon>Pentapetalae</taxon>
        <taxon>asterids</taxon>
        <taxon>lamiids</taxon>
        <taxon>Lamiales</taxon>
        <taxon>Pedaliaceae</taxon>
        <taxon>Sesamum</taxon>
    </lineage>
</organism>
<feature type="region of interest" description="Disordered" evidence="1">
    <location>
        <begin position="46"/>
        <end position="68"/>
    </location>
</feature>
<reference evidence="2" key="2">
    <citation type="journal article" date="2024" name="Plant">
        <title>Genomic evolution and insights into agronomic trait innovations of Sesamum species.</title>
        <authorList>
            <person name="Miao H."/>
            <person name="Wang L."/>
            <person name="Qu L."/>
            <person name="Liu H."/>
            <person name="Sun Y."/>
            <person name="Le M."/>
            <person name="Wang Q."/>
            <person name="Wei S."/>
            <person name="Zheng Y."/>
            <person name="Lin W."/>
            <person name="Duan Y."/>
            <person name="Cao H."/>
            <person name="Xiong S."/>
            <person name="Wang X."/>
            <person name="Wei L."/>
            <person name="Li C."/>
            <person name="Ma Q."/>
            <person name="Ju M."/>
            <person name="Zhao R."/>
            <person name="Li G."/>
            <person name="Mu C."/>
            <person name="Tian Q."/>
            <person name="Mei H."/>
            <person name="Zhang T."/>
            <person name="Gao T."/>
            <person name="Zhang H."/>
        </authorList>
    </citation>
    <scope>NUCLEOTIDE SEQUENCE</scope>
    <source>
        <strain evidence="2">KEN1</strain>
    </source>
</reference>
<dbReference type="EMBL" id="JACGWN010000005">
    <property type="protein sequence ID" value="KAL0449936.1"/>
    <property type="molecule type" value="Genomic_DNA"/>
</dbReference>
<dbReference type="AlphaFoldDB" id="A0AAW2XCQ0"/>
<proteinExistence type="predicted"/>
<gene>
    <name evidence="2" type="ORF">Slati_1550000</name>
</gene>
<sequence>MVNLVAAQKPLLHGLMKLAGIIPHTVEIEPGTVMNIWVPSETIKKPKKTKTFRRRGHSNRQAHEARCSSRPWLRRRGHRHLAIPGGIPDEKILRLRAGPPLLRRVDHR</sequence>
<accession>A0AAW2XCQ0</accession>
<protein>
    <submittedName>
        <fullName evidence="2">Uncharacterized protein</fullName>
    </submittedName>
</protein>